<dbReference type="InterPro" id="IPR018247">
    <property type="entry name" value="EF_Hand_1_Ca_BS"/>
</dbReference>
<dbReference type="EMBL" id="WJXA01000010">
    <property type="protein sequence ID" value="KAF7128989.1"/>
    <property type="molecule type" value="Genomic_DNA"/>
</dbReference>
<dbReference type="GO" id="GO:0004449">
    <property type="term" value="F:isocitrate dehydrogenase (NAD+) activity"/>
    <property type="evidence" value="ECO:0007669"/>
    <property type="project" value="TreeGrafter"/>
</dbReference>
<evidence type="ECO:0000313" key="4">
    <source>
        <dbReference type="EMBL" id="KAF7128989.1"/>
    </source>
</evidence>
<organism evidence="4 5">
    <name type="scientific">Rhododendron simsii</name>
    <name type="common">Sims's rhododendron</name>
    <dbReference type="NCBI Taxonomy" id="118357"/>
    <lineage>
        <taxon>Eukaryota</taxon>
        <taxon>Viridiplantae</taxon>
        <taxon>Streptophyta</taxon>
        <taxon>Embryophyta</taxon>
        <taxon>Tracheophyta</taxon>
        <taxon>Spermatophyta</taxon>
        <taxon>Magnoliopsida</taxon>
        <taxon>eudicotyledons</taxon>
        <taxon>Gunneridae</taxon>
        <taxon>Pentapetalae</taxon>
        <taxon>asterids</taxon>
        <taxon>Ericales</taxon>
        <taxon>Ericaceae</taxon>
        <taxon>Ericoideae</taxon>
        <taxon>Rhodoreae</taxon>
        <taxon>Rhododendron</taxon>
    </lineage>
</organism>
<dbReference type="InterPro" id="IPR002048">
    <property type="entry name" value="EF_hand_dom"/>
</dbReference>
<sequence length="223" mass="24115">MPNLYGNLVANTAAGIAGGKGVMPGGNVGDDHAVFEQAMMLRHLQFPSFADRLETALKRVISEGDSSNSQTKDLGGDSSTQEVVVVVLGVLDISAIRIKILNKANYEKSEINLISFNYNRITSGDLTDAVTEIDKDGNDVINLEEFADFAARGGGGKSKSNSKEPADINGVIGLEEFTDFAARDSGGESNSNNKEIGDVFEMYDRDNNSLLTIFYQRIYLFVN</sequence>
<dbReference type="Proteomes" id="UP000626092">
    <property type="component" value="Unassembled WGS sequence"/>
</dbReference>
<feature type="domain" description="EF-hand" evidence="3">
    <location>
        <begin position="121"/>
        <end position="156"/>
    </location>
</feature>
<evidence type="ECO:0000259" key="3">
    <source>
        <dbReference type="PROSITE" id="PS50222"/>
    </source>
</evidence>
<gene>
    <name evidence="4" type="ORF">RHSIM_Rhsim10G0201300</name>
</gene>
<accession>A0A834G8V8</accession>
<reference evidence="4" key="1">
    <citation type="submission" date="2019-11" db="EMBL/GenBank/DDBJ databases">
        <authorList>
            <person name="Liu Y."/>
            <person name="Hou J."/>
            <person name="Li T.-Q."/>
            <person name="Guan C.-H."/>
            <person name="Wu X."/>
            <person name="Wu H.-Z."/>
            <person name="Ling F."/>
            <person name="Zhang R."/>
            <person name="Shi X.-G."/>
            <person name="Ren J.-P."/>
            <person name="Chen E.-F."/>
            <person name="Sun J.-M."/>
        </authorList>
    </citation>
    <scope>NUCLEOTIDE SEQUENCE</scope>
    <source>
        <strain evidence="4">Adult_tree_wgs_1</strain>
        <tissue evidence="4">Leaves</tissue>
    </source>
</reference>
<keyword evidence="2" id="KW-0106">Calcium</keyword>
<dbReference type="AlphaFoldDB" id="A0A834G8V8"/>
<dbReference type="SUPFAM" id="SSF53659">
    <property type="entry name" value="Isocitrate/Isopropylmalate dehydrogenase-like"/>
    <property type="match status" value="1"/>
</dbReference>
<dbReference type="Gene3D" id="3.40.718.10">
    <property type="entry name" value="Isopropylmalate Dehydrogenase"/>
    <property type="match status" value="1"/>
</dbReference>
<dbReference type="PANTHER" id="PTHR11835">
    <property type="entry name" value="DECARBOXYLATING DEHYDROGENASES-ISOCITRATE, ISOPROPYLMALATE, TARTRATE"/>
    <property type="match status" value="1"/>
</dbReference>
<evidence type="ECO:0000313" key="5">
    <source>
        <dbReference type="Proteomes" id="UP000626092"/>
    </source>
</evidence>
<dbReference type="GO" id="GO:0005739">
    <property type="term" value="C:mitochondrion"/>
    <property type="evidence" value="ECO:0007669"/>
    <property type="project" value="TreeGrafter"/>
</dbReference>
<dbReference type="PROSITE" id="PS00018">
    <property type="entry name" value="EF_HAND_1"/>
    <property type="match status" value="1"/>
</dbReference>
<dbReference type="PROSITE" id="PS50222">
    <property type="entry name" value="EF_HAND_2"/>
    <property type="match status" value="1"/>
</dbReference>
<dbReference type="SUPFAM" id="SSF47473">
    <property type="entry name" value="EF-hand"/>
    <property type="match status" value="1"/>
</dbReference>
<protein>
    <recommendedName>
        <fullName evidence="3">EF-hand domain-containing protein</fullName>
    </recommendedName>
</protein>
<dbReference type="GO" id="GO:0005509">
    <property type="term" value="F:calcium ion binding"/>
    <property type="evidence" value="ECO:0007669"/>
    <property type="project" value="InterPro"/>
</dbReference>
<dbReference type="GO" id="GO:0006102">
    <property type="term" value="P:isocitrate metabolic process"/>
    <property type="evidence" value="ECO:0007669"/>
    <property type="project" value="TreeGrafter"/>
</dbReference>
<dbReference type="GO" id="GO:0006099">
    <property type="term" value="P:tricarboxylic acid cycle"/>
    <property type="evidence" value="ECO:0007669"/>
    <property type="project" value="TreeGrafter"/>
</dbReference>
<evidence type="ECO:0000256" key="2">
    <source>
        <dbReference type="ARBA" id="ARBA00022837"/>
    </source>
</evidence>
<comment type="similarity">
    <text evidence="1">Belongs to the isocitrate and isopropylmalate dehydrogenases family.</text>
</comment>
<proteinExistence type="inferred from homology"/>
<dbReference type="InterPro" id="IPR011992">
    <property type="entry name" value="EF-hand-dom_pair"/>
</dbReference>
<keyword evidence="5" id="KW-1185">Reference proteome</keyword>
<dbReference type="Gene3D" id="1.10.238.10">
    <property type="entry name" value="EF-hand"/>
    <property type="match status" value="1"/>
</dbReference>
<dbReference type="OrthoDB" id="10261637at2759"/>
<name>A0A834G8V8_RHOSS</name>
<evidence type="ECO:0000256" key="1">
    <source>
        <dbReference type="ARBA" id="ARBA00007769"/>
    </source>
</evidence>
<comment type="caution">
    <text evidence="4">The sequence shown here is derived from an EMBL/GenBank/DDBJ whole genome shotgun (WGS) entry which is preliminary data.</text>
</comment>
<dbReference type="PANTHER" id="PTHR11835:SF80">
    <property type="entry name" value="ISOCITRATE DEHYDROGENASE [NAD] REGULATORY SUBUNIT 1, MITOCHONDRIAL-RELATED"/>
    <property type="match status" value="1"/>
</dbReference>